<comment type="subcellular location">
    <subcellularLocation>
        <location evidence="1">Membrane</location>
        <topology evidence="1">Peripheral membrane protein</topology>
    </subcellularLocation>
</comment>
<dbReference type="AlphaFoldDB" id="A0A814DEC4"/>
<evidence type="ECO:0000256" key="4">
    <source>
        <dbReference type="SAM" id="Coils"/>
    </source>
</evidence>
<dbReference type="PANTHER" id="PTHR28664:SF4">
    <property type="entry name" value="TIGHT JUNCTION-ASSOCIATED PROTEIN 1"/>
    <property type="match status" value="1"/>
</dbReference>
<dbReference type="Proteomes" id="UP000681722">
    <property type="component" value="Unassembled WGS sequence"/>
</dbReference>
<protein>
    <recommendedName>
        <fullName evidence="10">Tight junction-associated protein 1</fullName>
    </recommendedName>
</protein>
<evidence type="ECO:0000313" key="7">
    <source>
        <dbReference type="EMBL" id="CAF3729541.1"/>
    </source>
</evidence>
<dbReference type="Proteomes" id="UP000682733">
    <property type="component" value="Unassembled WGS sequence"/>
</dbReference>
<keyword evidence="2" id="KW-0597">Phosphoprotein</keyword>
<evidence type="ECO:0000256" key="1">
    <source>
        <dbReference type="ARBA" id="ARBA00004170"/>
    </source>
</evidence>
<dbReference type="InterPro" id="IPR043441">
    <property type="entry name" value="Tjap1/BEGAIN"/>
</dbReference>
<evidence type="ECO:0000313" key="9">
    <source>
        <dbReference type="Proteomes" id="UP000663829"/>
    </source>
</evidence>
<proteinExistence type="predicted"/>
<comment type="caution">
    <text evidence="5">The sequence shown here is derived from an EMBL/GenBank/DDBJ whole genome shotgun (WGS) entry which is preliminary data.</text>
</comment>
<accession>A0A814DEC4</accession>
<keyword evidence="3" id="KW-0472">Membrane</keyword>
<keyword evidence="4" id="KW-0175">Coiled coil</keyword>
<evidence type="ECO:0008006" key="10">
    <source>
        <dbReference type="Google" id="ProtNLM"/>
    </source>
</evidence>
<dbReference type="EMBL" id="CAJNOK010041817">
    <property type="protein sequence ID" value="CAF1560403.1"/>
    <property type="molecule type" value="Genomic_DNA"/>
</dbReference>
<reference evidence="5" key="1">
    <citation type="submission" date="2021-02" db="EMBL/GenBank/DDBJ databases">
        <authorList>
            <person name="Nowell W R."/>
        </authorList>
    </citation>
    <scope>NUCLEOTIDE SEQUENCE</scope>
</reference>
<organism evidence="5 9">
    <name type="scientific">Didymodactylos carnosus</name>
    <dbReference type="NCBI Taxonomy" id="1234261"/>
    <lineage>
        <taxon>Eukaryota</taxon>
        <taxon>Metazoa</taxon>
        <taxon>Spiralia</taxon>
        <taxon>Gnathifera</taxon>
        <taxon>Rotifera</taxon>
        <taxon>Eurotatoria</taxon>
        <taxon>Bdelloidea</taxon>
        <taxon>Philodinida</taxon>
        <taxon>Philodinidae</taxon>
        <taxon>Didymodactylos</taxon>
    </lineage>
</organism>
<evidence type="ECO:0000256" key="2">
    <source>
        <dbReference type="ARBA" id="ARBA00022553"/>
    </source>
</evidence>
<gene>
    <name evidence="5" type="ORF">GPM918_LOCUS11410</name>
    <name evidence="6" type="ORF">OVA965_LOCUS39771</name>
    <name evidence="7" type="ORF">SRO942_LOCUS11411</name>
    <name evidence="8" type="ORF">TMI583_LOCUS41128</name>
</gene>
<dbReference type="EMBL" id="CAJOBC010002363">
    <property type="protein sequence ID" value="CAF3729541.1"/>
    <property type="molecule type" value="Genomic_DNA"/>
</dbReference>
<feature type="coiled-coil region" evidence="4">
    <location>
        <begin position="18"/>
        <end position="108"/>
    </location>
</feature>
<dbReference type="Proteomes" id="UP000677228">
    <property type="component" value="Unassembled WGS sequence"/>
</dbReference>
<evidence type="ECO:0000313" key="5">
    <source>
        <dbReference type="EMBL" id="CAF0954224.1"/>
    </source>
</evidence>
<dbReference type="OrthoDB" id="10068192at2759"/>
<dbReference type="GO" id="GO:0016020">
    <property type="term" value="C:membrane"/>
    <property type="evidence" value="ECO:0007669"/>
    <property type="project" value="UniProtKB-SubCell"/>
</dbReference>
<dbReference type="Proteomes" id="UP000663829">
    <property type="component" value="Unassembled WGS sequence"/>
</dbReference>
<dbReference type="Gene3D" id="1.10.287.510">
    <property type="entry name" value="Helix hairpin bin"/>
    <property type="match status" value="1"/>
</dbReference>
<dbReference type="EMBL" id="CAJOBA010064430">
    <property type="protein sequence ID" value="CAF4352087.1"/>
    <property type="molecule type" value="Genomic_DNA"/>
</dbReference>
<evidence type="ECO:0000313" key="6">
    <source>
        <dbReference type="EMBL" id="CAF1560403.1"/>
    </source>
</evidence>
<evidence type="ECO:0000313" key="8">
    <source>
        <dbReference type="EMBL" id="CAF4352087.1"/>
    </source>
</evidence>
<sequence length="315" mass="35876">MYADENANNLLSKLGPKSNELHQLNQELQITKERYEKLFEAHKKLQTLNSMLEERLLRLVEEYGTDKAQLQNHLTAATNKVSELEASINELEQEKIQLKNDCNLAVRLLHKKPDSYCITSLNSLPLHLREQLKSRLNSNPYVDTSMLSVNNETPNLSPLMAPTFPPTFVPASMMLNNQSRLASPSSILQQQQTRLPSENTDYVSPKLVAELLYKTDSVQRKTCVNYQCTQCRRNIRCSDVSVQTIENLKSLSRLRVVSMSSDDGNSSSYTDIYGRPDPINEKNSEQWLALEDDHCFNIREANVHSTCAIPAMHHV</sequence>
<dbReference type="EMBL" id="CAJNOQ010002363">
    <property type="protein sequence ID" value="CAF0954224.1"/>
    <property type="molecule type" value="Genomic_DNA"/>
</dbReference>
<keyword evidence="9" id="KW-1185">Reference proteome</keyword>
<evidence type="ECO:0000256" key="3">
    <source>
        <dbReference type="ARBA" id="ARBA00023136"/>
    </source>
</evidence>
<name>A0A814DEC4_9BILA</name>
<dbReference type="PANTHER" id="PTHR28664">
    <property type="entry name" value="TIGHT JUNCTION-ASSOCIATED PROTEIN 1"/>
    <property type="match status" value="1"/>
</dbReference>